<dbReference type="Proteomes" id="UP000000812">
    <property type="component" value="Chromosome"/>
</dbReference>
<dbReference type="AlphaFoldDB" id="Q9PFK7"/>
<gene>
    <name evidence="1" type="ordered locus">XF_0650</name>
</gene>
<dbReference type="HOGENOM" id="CLU_3335110_0_0_6"/>
<name>Q9PFK7_XYLFA</name>
<organism evidence="1 2">
    <name type="scientific">Xylella fastidiosa (strain 9a5c)</name>
    <dbReference type="NCBI Taxonomy" id="160492"/>
    <lineage>
        <taxon>Bacteria</taxon>
        <taxon>Pseudomonadati</taxon>
        <taxon>Pseudomonadota</taxon>
        <taxon>Gammaproteobacteria</taxon>
        <taxon>Lysobacterales</taxon>
        <taxon>Lysobacteraceae</taxon>
        <taxon>Xylella</taxon>
    </lineage>
</organism>
<evidence type="ECO:0000313" key="2">
    <source>
        <dbReference type="Proteomes" id="UP000000812"/>
    </source>
</evidence>
<sequence>MKRLTLLCFRCQRMRDRVSDGVLSAVDSQIAATSLLLP</sequence>
<accession>Q9PFK7</accession>
<protein>
    <submittedName>
        <fullName evidence="1">Uncharacterized protein</fullName>
    </submittedName>
</protein>
<reference evidence="1 2" key="1">
    <citation type="journal article" date="2000" name="Nature">
        <title>The genome sequence of the plant pathogen Xylella fastidiosa.</title>
        <authorList>
            <person name="Simpson A.J."/>
            <person name="Reinach F.C."/>
            <person name="Arruda P."/>
            <person name="Abreu F.A."/>
            <person name="Acencio M."/>
            <person name="Alvarenga R."/>
            <person name="Alves L.M."/>
            <person name="Araya J.E."/>
            <person name="Baia G.S."/>
            <person name="Baptista C.S."/>
            <person name="Barros M.H."/>
            <person name="Bonaccorsi E.D."/>
            <person name="Bordin S."/>
            <person name="Bove J.M."/>
            <person name="Briones M.R."/>
            <person name="Bueno M.R."/>
            <person name="Camargo A.A."/>
            <person name="Camargo L.E."/>
            <person name="Carraro D.M."/>
            <person name="Carrer H."/>
            <person name="Colauto N.B."/>
            <person name="Colombo C."/>
            <person name="Costa F.F."/>
            <person name="Costa M.C."/>
            <person name="Costa-Neto C.M."/>
            <person name="Coutinho L.L."/>
            <person name="Cristofani M."/>
            <person name="Dias-Neto E."/>
            <person name="Docena C."/>
            <person name="El-Dorry H."/>
            <person name="Facincani A.P."/>
            <person name="Ferreira A.J."/>
            <person name="Ferreira V.C."/>
            <person name="Ferro J.A."/>
            <person name="Fraga J.S."/>
            <person name="Franca S.C."/>
            <person name="Franco M.C."/>
            <person name="Frohme M."/>
            <person name="Furlan L.R."/>
            <person name="Garnier M."/>
            <person name="Goldman G.H."/>
            <person name="Goldman M.H."/>
            <person name="Gomes S.L."/>
            <person name="Gruber A."/>
            <person name="Ho P.L."/>
            <person name="Hoheisel J.D."/>
            <person name="Junqueira M.L."/>
            <person name="Kemper E.L."/>
            <person name="Kitajima J.P."/>
            <person name="Krieger J.E."/>
            <person name="Kuramae E.E."/>
            <person name="Laigret F."/>
            <person name="Lambais M.R."/>
            <person name="Leite L.C."/>
            <person name="Lemos E.G."/>
            <person name="Lemos M.V."/>
            <person name="Lopes S.A."/>
            <person name="Lopes C.R."/>
            <person name="Machado J.A."/>
            <person name="Machado M.A."/>
            <person name="Madeira A.M."/>
            <person name="Madeira H.M."/>
            <person name="Marino C.L."/>
            <person name="Marques M.V."/>
            <person name="Martins E.A."/>
            <person name="Martins E.M."/>
            <person name="Matsukuma A.Y."/>
            <person name="Menck C.F."/>
            <person name="Miracca E.C."/>
            <person name="Miyaki C.Y."/>
            <person name="Monteriro-Vitorello C.B."/>
            <person name="Moon D.H."/>
            <person name="Nagai M.A."/>
            <person name="Nascimento A.L."/>
            <person name="Netto L.E."/>
            <person name="Nhani A.Jr."/>
            <person name="Nobrega F.G."/>
            <person name="Nunes L.R."/>
            <person name="Oliveira M.A."/>
            <person name="de Oliveira M.C."/>
            <person name="de Oliveira R.C."/>
            <person name="Palmieri D.A."/>
            <person name="Paris A."/>
            <person name="Peixoto B.R."/>
            <person name="Pereira G.A."/>
            <person name="Pereira H.A.Jr."/>
            <person name="Pesquero J.B."/>
            <person name="Quaggio R.B."/>
            <person name="Roberto P.G."/>
            <person name="Rodrigues V."/>
            <person name="de M Rosa A.J."/>
            <person name="de Rosa V.E.Jr."/>
            <person name="de Sa R.G."/>
            <person name="Santelli R.V."/>
            <person name="Sawasaki H.E."/>
            <person name="da Silva A.C."/>
            <person name="da Silva A.M."/>
            <person name="da Silva F.R."/>
            <person name="da Silva W.A.Jr."/>
            <person name="da Silveira J.F."/>
            <person name="Silvestri M.L."/>
            <person name="Siqueira W.J."/>
            <person name="de Souza A.A."/>
            <person name="de Souza A.P."/>
            <person name="Terenzi M.F."/>
            <person name="Truffi D."/>
            <person name="Tsai S.M."/>
            <person name="Tsuhako M.H."/>
            <person name="Vallada H."/>
            <person name="Van Sluys M.A."/>
            <person name="Verjovski-Almeida S."/>
            <person name="Vettore A.L."/>
            <person name="Zago M.A."/>
            <person name="Zatz M."/>
            <person name="Meidanis J."/>
            <person name="Setubal J.C."/>
        </authorList>
    </citation>
    <scope>NUCLEOTIDE SEQUENCE [LARGE SCALE GENOMIC DNA]</scope>
    <source>
        <strain evidence="1 2">9a5c</strain>
    </source>
</reference>
<dbReference type="KEGG" id="xfa:XF_0650"/>
<proteinExistence type="predicted"/>
<evidence type="ECO:0000313" key="1">
    <source>
        <dbReference type="EMBL" id="AAF83460.1"/>
    </source>
</evidence>
<dbReference type="EMBL" id="AE003849">
    <property type="protein sequence ID" value="AAF83460.1"/>
    <property type="molecule type" value="Genomic_DNA"/>
</dbReference>
<dbReference type="PIR" id="H82780">
    <property type="entry name" value="H82780"/>
</dbReference>